<organism evidence="1">
    <name type="scientific">uncultured Rubrobacteraceae bacterium</name>
    <dbReference type="NCBI Taxonomy" id="349277"/>
    <lineage>
        <taxon>Bacteria</taxon>
        <taxon>Bacillati</taxon>
        <taxon>Actinomycetota</taxon>
        <taxon>Rubrobacteria</taxon>
        <taxon>Rubrobacterales</taxon>
        <taxon>Rubrobacteraceae</taxon>
        <taxon>environmental samples</taxon>
    </lineage>
</organism>
<gene>
    <name evidence="1" type="ORF">AVDCRST_MAG22-910</name>
</gene>
<dbReference type="EMBL" id="CADCUV010000043">
    <property type="protein sequence ID" value="CAA9396478.1"/>
    <property type="molecule type" value="Genomic_DNA"/>
</dbReference>
<sequence length="64" mass="6803">MAVADSGQGGAGGHDRLGLPFGYHLERKDDLLILRRADGSDVASFGAVGLDLFEVELTVWEDAD</sequence>
<proteinExistence type="predicted"/>
<dbReference type="AlphaFoldDB" id="A0A6J4NVF3"/>
<evidence type="ECO:0000313" key="1">
    <source>
        <dbReference type="EMBL" id="CAA9396478.1"/>
    </source>
</evidence>
<accession>A0A6J4NVF3</accession>
<protein>
    <submittedName>
        <fullName evidence="1">Uncharacterized protein</fullName>
    </submittedName>
</protein>
<reference evidence="1" key="1">
    <citation type="submission" date="2020-02" db="EMBL/GenBank/DDBJ databases">
        <authorList>
            <person name="Meier V. D."/>
        </authorList>
    </citation>
    <scope>NUCLEOTIDE SEQUENCE</scope>
    <source>
        <strain evidence="1">AVDCRST_MAG22</strain>
    </source>
</reference>
<name>A0A6J4NVF3_9ACTN</name>